<proteinExistence type="predicted"/>
<dbReference type="Gene3D" id="3.20.20.140">
    <property type="entry name" value="Metal-dependent hydrolases"/>
    <property type="match status" value="1"/>
</dbReference>
<keyword evidence="2" id="KW-0479">Metal-binding</keyword>
<dbReference type="CDD" id="cd01310">
    <property type="entry name" value="TatD_DNAse"/>
    <property type="match status" value="1"/>
</dbReference>
<comment type="caution">
    <text evidence="4">The sequence shown here is derived from an EMBL/GenBank/DDBJ whole genome shotgun (WGS) entry which is preliminary data.</text>
</comment>
<evidence type="ECO:0000313" key="4">
    <source>
        <dbReference type="EMBL" id="MDU0205312.1"/>
    </source>
</evidence>
<sequence>MVGVNKQLIDIGVNLMHRSFEGDRHEVIARALEVGVSPLILTGTSERNSDSAARYAAKFPGQLFTTAGIHPHDARNCTGQTMGTLRRLATKPQVVAIGECGLDYNRDFSPRDIQRKWFEEQIQLACELEKPLFLHEREAHSDFVRILKLYLGKGNVKAVVHCFTGTAQELEVYLGLGLHIGITGWICDERRGRHLRELVKRIPLDRLMLETDAPFLTPRDLPVKPKDGRNEPMFLPHVTAAVAICLGKTVEEVAEATTSTTRAFFGLR</sequence>
<dbReference type="Proteomes" id="UP001260980">
    <property type="component" value="Unassembled WGS sequence"/>
</dbReference>
<keyword evidence="5" id="KW-1185">Reference proteome</keyword>
<protein>
    <submittedName>
        <fullName evidence="4">TatD family hydrolase</fullName>
    </submittedName>
</protein>
<accession>A0ABU3RM96</accession>
<evidence type="ECO:0000256" key="2">
    <source>
        <dbReference type="ARBA" id="ARBA00022723"/>
    </source>
</evidence>
<dbReference type="PIRSF" id="PIRSF005902">
    <property type="entry name" value="DNase_TatD"/>
    <property type="match status" value="1"/>
</dbReference>
<organism evidence="4 5">
    <name type="scientific">Paenibacillus violae</name>
    <dbReference type="NCBI Taxonomy" id="3077234"/>
    <lineage>
        <taxon>Bacteria</taxon>
        <taxon>Bacillati</taxon>
        <taxon>Bacillota</taxon>
        <taxon>Bacilli</taxon>
        <taxon>Bacillales</taxon>
        <taxon>Paenibacillaceae</taxon>
        <taxon>Paenibacillus</taxon>
    </lineage>
</organism>
<dbReference type="EMBL" id="JAWCUD010000013">
    <property type="protein sequence ID" value="MDU0205312.1"/>
    <property type="molecule type" value="Genomic_DNA"/>
</dbReference>
<evidence type="ECO:0000256" key="1">
    <source>
        <dbReference type="ARBA" id="ARBA00022722"/>
    </source>
</evidence>
<dbReference type="PROSITE" id="PS01091">
    <property type="entry name" value="TATD_3"/>
    <property type="match status" value="1"/>
</dbReference>
<dbReference type="GO" id="GO:0016787">
    <property type="term" value="F:hydrolase activity"/>
    <property type="evidence" value="ECO:0007669"/>
    <property type="project" value="UniProtKB-KW"/>
</dbReference>
<evidence type="ECO:0000256" key="3">
    <source>
        <dbReference type="ARBA" id="ARBA00022801"/>
    </source>
</evidence>
<evidence type="ECO:0000313" key="5">
    <source>
        <dbReference type="Proteomes" id="UP001260980"/>
    </source>
</evidence>
<dbReference type="SUPFAM" id="SSF51556">
    <property type="entry name" value="Metallo-dependent hydrolases"/>
    <property type="match status" value="1"/>
</dbReference>
<dbReference type="InterPro" id="IPR050891">
    <property type="entry name" value="TatD-type_Hydrolase"/>
</dbReference>
<keyword evidence="3 4" id="KW-0378">Hydrolase</keyword>
<dbReference type="InterPro" id="IPR001130">
    <property type="entry name" value="TatD-like"/>
</dbReference>
<dbReference type="PANTHER" id="PTHR10060:SF15">
    <property type="entry name" value="DEOXYRIBONUCLEASE TATDN1"/>
    <property type="match status" value="1"/>
</dbReference>
<gene>
    <name evidence="4" type="ORF">RQP52_29980</name>
</gene>
<dbReference type="PANTHER" id="PTHR10060">
    <property type="entry name" value="TATD FAMILY DEOXYRIBONUCLEASE"/>
    <property type="match status" value="1"/>
</dbReference>
<dbReference type="Pfam" id="PF01026">
    <property type="entry name" value="TatD_DNase"/>
    <property type="match status" value="1"/>
</dbReference>
<name>A0ABU3RM96_9BACL</name>
<dbReference type="InterPro" id="IPR032466">
    <property type="entry name" value="Metal_Hydrolase"/>
</dbReference>
<dbReference type="RefSeq" id="WP_315955229.1">
    <property type="nucleotide sequence ID" value="NZ_JAWCUD010000013.1"/>
</dbReference>
<dbReference type="InterPro" id="IPR018228">
    <property type="entry name" value="DNase_TatD-rel_CS"/>
</dbReference>
<reference evidence="4 5" key="1">
    <citation type="submission" date="2023-10" db="EMBL/GenBank/DDBJ databases">
        <title>Paenibacillus strain PFR10 Genome sequencing and assembly.</title>
        <authorList>
            <person name="Kim I."/>
        </authorList>
    </citation>
    <scope>NUCLEOTIDE SEQUENCE [LARGE SCALE GENOMIC DNA]</scope>
    <source>
        <strain evidence="4 5">PFR10</strain>
    </source>
</reference>
<keyword evidence="1" id="KW-0540">Nuclease</keyword>